<sequence>MFRHLMIPQKIVLAIYQPRKMNFSHSIGIKLNNLQAIRRMSAVAWIRLLIRFPTNRP</sequence>
<evidence type="ECO:0000313" key="1">
    <source>
        <dbReference type="EMBL" id="VEL14428.1"/>
    </source>
</evidence>
<accession>A0A3S5FCS6</accession>
<proteinExistence type="predicted"/>
<comment type="caution">
    <text evidence="1">The sequence shown here is derived from an EMBL/GenBank/DDBJ whole genome shotgun (WGS) entry which is preliminary data.</text>
</comment>
<gene>
    <name evidence="1" type="ORF">PXEA_LOCUS7868</name>
</gene>
<reference evidence="1" key="1">
    <citation type="submission" date="2018-11" db="EMBL/GenBank/DDBJ databases">
        <authorList>
            <consortium name="Pathogen Informatics"/>
        </authorList>
    </citation>
    <scope>NUCLEOTIDE SEQUENCE</scope>
</reference>
<evidence type="ECO:0000313" key="2">
    <source>
        <dbReference type="Proteomes" id="UP000784294"/>
    </source>
</evidence>
<dbReference type="AlphaFoldDB" id="A0A3S5FCS6"/>
<protein>
    <submittedName>
        <fullName evidence="1">Uncharacterized protein</fullName>
    </submittedName>
</protein>
<dbReference type="EMBL" id="CAAALY010021109">
    <property type="protein sequence ID" value="VEL14428.1"/>
    <property type="molecule type" value="Genomic_DNA"/>
</dbReference>
<dbReference type="Proteomes" id="UP000784294">
    <property type="component" value="Unassembled WGS sequence"/>
</dbReference>
<name>A0A3S5FCS6_9PLAT</name>
<keyword evidence="2" id="KW-1185">Reference proteome</keyword>
<organism evidence="1 2">
    <name type="scientific">Protopolystoma xenopodis</name>
    <dbReference type="NCBI Taxonomy" id="117903"/>
    <lineage>
        <taxon>Eukaryota</taxon>
        <taxon>Metazoa</taxon>
        <taxon>Spiralia</taxon>
        <taxon>Lophotrochozoa</taxon>
        <taxon>Platyhelminthes</taxon>
        <taxon>Monogenea</taxon>
        <taxon>Polyopisthocotylea</taxon>
        <taxon>Polystomatidea</taxon>
        <taxon>Polystomatidae</taxon>
        <taxon>Protopolystoma</taxon>
    </lineage>
</organism>